<evidence type="ECO:0000313" key="6">
    <source>
        <dbReference type="Proteomes" id="UP000266906"/>
    </source>
</evidence>
<proteinExistence type="predicted"/>
<evidence type="ECO:0000313" key="5">
    <source>
        <dbReference type="EMBL" id="RPE35819.1"/>
    </source>
</evidence>
<dbReference type="RefSeq" id="WP_123557426.1">
    <property type="nucleotide sequence ID" value="NZ_RJVJ01000001.1"/>
</dbReference>
<dbReference type="EMBL" id="RKQG01000001">
    <property type="protein sequence ID" value="RPE35819.1"/>
    <property type="molecule type" value="Genomic_DNA"/>
</dbReference>
<name>A0A3N4RXX0_9ACTN</name>
<dbReference type="EMBL" id="RJVJ01000001">
    <property type="protein sequence ID" value="ROR45467.1"/>
    <property type="molecule type" value="Genomic_DNA"/>
</dbReference>
<keyword evidence="6" id="KW-1185">Reference proteome</keyword>
<comment type="caution">
    <text evidence="5">The sequence shown here is derived from an EMBL/GenBank/DDBJ whole genome shotgun (WGS) entry which is preliminary data.</text>
</comment>
<dbReference type="InterPro" id="IPR050832">
    <property type="entry name" value="Bact_Acetyltransf"/>
</dbReference>
<dbReference type="PROSITE" id="PS51186">
    <property type="entry name" value="GNAT"/>
    <property type="match status" value="2"/>
</dbReference>
<keyword evidence="1 4" id="KW-0808">Transferase</keyword>
<evidence type="ECO:0000313" key="7">
    <source>
        <dbReference type="Proteomes" id="UP000267408"/>
    </source>
</evidence>
<organism evidence="5 6">
    <name type="scientific">Kitasatospora cineracea</name>
    <dbReference type="NCBI Taxonomy" id="88074"/>
    <lineage>
        <taxon>Bacteria</taxon>
        <taxon>Bacillati</taxon>
        <taxon>Actinomycetota</taxon>
        <taxon>Actinomycetes</taxon>
        <taxon>Kitasatosporales</taxon>
        <taxon>Streptomycetaceae</taxon>
        <taxon>Kitasatospora</taxon>
    </lineage>
</organism>
<dbReference type="Proteomes" id="UP000266906">
    <property type="component" value="Unassembled WGS sequence"/>
</dbReference>
<feature type="domain" description="N-acetyltransferase" evidence="3">
    <location>
        <begin position="1"/>
        <end position="128"/>
    </location>
</feature>
<dbReference type="CDD" id="cd04301">
    <property type="entry name" value="NAT_SF"/>
    <property type="match status" value="1"/>
</dbReference>
<dbReference type="Proteomes" id="UP000267408">
    <property type="component" value="Unassembled WGS sequence"/>
</dbReference>
<dbReference type="InterPro" id="IPR016181">
    <property type="entry name" value="Acyl_CoA_acyltransferase"/>
</dbReference>
<dbReference type="InterPro" id="IPR000182">
    <property type="entry name" value="GNAT_dom"/>
</dbReference>
<evidence type="ECO:0000259" key="3">
    <source>
        <dbReference type="PROSITE" id="PS51186"/>
    </source>
</evidence>
<dbReference type="OrthoDB" id="3381976at2"/>
<reference evidence="6 7" key="1">
    <citation type="submission" date="2018-11" db="EMBL/GenBank/DDBJ databases">
        <title>Sequencing the genomes of 1000 actinobacteria strains.</title>
        <authorList>
            <person name="Klenk H.-P."/>
        </authorList>
    </citation>
    <scope>NUCLEOTIDE SEQUENCE [LARGE SCALE GENOMIC DNA]</scope>
    <source>
        <strain evidence="4 7">DSM 44780</strain>
        <strain evidence="5 6">DSM 44781</strain>
    </source>
</reference>
<protein>
    <submittedName>
        <fullName evidence="5">Acetyltransferase (GNAT) family protein</fullName>
    </submittedName>
</protein>
<dbReference type="Pfam" id="PF00583">
    <property type="entry name" value="Acetyltransf_1"/>
    <property type="match status" value="1"/>
</dbReference>
<dbReference type="SUPFAM" id="SSF55729">
    <property type="entry name" value="Acyl-CoA N-acyltransferases (Nat)"/>
    <property type="match status" value="2"/>
</dbReference>
<accession>A0A3N4RXX0</accession>
<dbReference type="PANTHER" id="PTHR43877">
    <property type="entry name" value="AMINOALKYLPHOSPHONATE N-ACETYLTRANSFERASE-RELATED-RELATED"/>
    <property type="match status" value="1"/>
</dbReference>
<dbReference type="GO" id="GO:0016747">
    <property type="term" value="F:acyltransferase activity, transferring groups other than amino-acyl groups"/>
    <property type="evidence" value="ECO:0007669"/>
    <property type="project" value="InterPro"/>
</dbReference>
<evidence type="ECO:0000256" key="1">
    <source>
        <dbReference type="ARBA" id="ARBA00022679"/>
    </source>
</evidence>
<sequence>MTTTLRPDGPEEAGVGGGRTQRWHIMVNGRRAGGLRTNAWARTGQYPGEICELEVAEPDRRRGRATVAVLAAEEVLRYWGCARAQVTVPAGATVALHLAHTLGYTEQMRNLGKDLAQLPPIPDGLTDRPITAEEYPDWRRAAVAGYREELLTAGLGPDEATARAENDHRRALPVGPGTVGTVLRHLLDADGRVLGSIWVTLHQDRLPDGSPLAWVMLVKVAPEHRGRGHGRTLMHIAERECLRAGVRHLGLNVFRDNGVAIGLYESLGYRTTRHLLSKPLG</sequence>
<feature type="domain" description="N-acetyltransferase" evidence="3">
    <location>
        <begin position="125"/>
        <end position="281"/>
    </location>
</feature>
<keyword evidence="2" id="KW-0012">Acyltransferase</keyword>
<evidence type="ECO:0000256" key="2">
    <source>
        <dbReference type="ARBA" id="ARBA00023315"/>
    </source>
</evidence>
<accession>A0A8G1UPQ8</accession>
<dbReference type="AlphaFoldDB" id="A0A3N4RXX0"/>
<evidence type="ECO:0000313" key="4">
    <source>
        <dbReference type="EMBL" id="ROR45467.1"/>
    </source>
</evidence>
<gene>
    <name evidence="5" type="ORF">EDD38_4184</name>
    <name evidence="4" type="ORF">EDD39_3704</name>
</gene>
<dbReference type="Gene3D" id="3.40.630.30">
    <property type="match status" value="2"/>
</dbReference>